<sequence>MEQRSEFNSNRRIKVLDELIQLLIQHYVCAHKAKKIVNHLTTYRDTDHYQQLTTANQFCTQLTHDLQEWSQDLHLKVFYSSKNDGDKKRRIQETNYGFYEVKLLAGNIGYMDIRSFSDPEHAGDLACSAMHFLTHTEALIIDLRHHTGGHPAMVQLLCSYFFPSFPILHLNDQYFRSQKQVESYWTLPYVPGKRYLKKPVYVLISKETFSGAEEFAYNLKHLNRATLVGETTKGGAHPCKIHKLSDSFNVLIPHGESINPITKTNWEGTGVTPHIKTPSERAFDTAYQLAVKHLQQHLEHFSNHLQTELKQISLGKSSL</sequence>
<proteinExistence type="predicted"/>
<accession>A0A926RTC9</accession>
<dbReference type="GO" id="GO:0008236">
    <property type="term" value="F:serine-type peptidase activity"/>
    <property type="evidence" value="ECO:0007669"/>
    <property type="project" value="InterPro"/>
</dbReference>
<dbReference type="Pfam" id="PF03572">
    <property type="entry name" value="Peptidase_S41"/>
    <property type="match status" value="1"/>
</dbReference>
<dbReference type="GO" id="GO:0006508">
    <property type="term" value="P:proteolysis"/>
    <property type="evidence" value="ECO:0007669"/>
    <property type="project" value="InterPro"/>
</dbReference>
<dbReference type="CDD" id="cd07563">
    <property type="entry name" value="Peptidase_S41_IRBP"/>
    <property type="match status" value="1"/>
</dbReference>
<dbReference type="PANTHER" id="PTHR11261">
    <property type="entry name" value="INTERPHOTORECEPTOR RETINOID-BINDING PROTEIN"/>
    <property type="match status" value="1"/>
</dbReference>
<evidence type="ECO:0000313" key="2">
    <source>
        <dbReference type="EMBL" id="MBD1371533.1"/>
    </source>
</evidence>
<dbReference type="PANTHER" id="PTHR11261:SF3">
    <property type="entry name" value="RETINOL-BINDING PROTEIN 3"/>
    <property type="match status" value="1"/>
</dbReference>
<dbReference type="Pfam" id="PF11918">
    <property type="entry name" value="Peptidase_S41_N"/>
    <property type="match status" value="1"/>
</dbReference>
<keyword evidence="3" id="KW-1185">Reference proteome</keyword>
<organism evidence="2 3">
    <name type="scientific">Polycladospora coralii</name>
    <dbReference type="NCBI Taxonomy" id="2771432"/>
    <lineage>
        <taxon>Bacteria</taxon>
        <taxon>Bacillati</taxon>
        <taxon>Bacillota</taxon>
        <taxon>Bacilli</taxon>
        <taxon>Bacillales</taxon>
        <taxon>Thermoactinomycetaceae</taxon>
        <taxon>Polycladospora</taxon>
    </lineage>
</organism>
<evidence type="ECO:0000259" key="1">
    <source>
        <dbReference type="SMART" id="SM00245"/>
    </source>
</evidence>
<dbReference type="SUPFAM" id="SSF52096">
    <property type="entry name" value="ClpP/crotonase"/>
    <property type="match status" value="1"/>
</dbReference>
<feature type="domain" description="Tail specific protease" evidence="1">
    <location>
        <begin position="70"/>
        <end position="278"/>
    </location>
</feature>
<name>A0A926RTC9_9BACL</name>
<dbReference type="SMART" id="SM00245">
    <property type="entry name" value="TSPc"/>
    <property type="match status" value="1"/>
</dbReference>
<reference evidence="2" key="1">
    <citation type="submission" date="2020-09" db="EMBL/GenBank/DDBJ databases">
        <title>A novel bacterium of genus Hazenella, isolated from South China Sea.</title>
        <authorList>
            <person name="Huang H."/>
            <person name="Mo K."/>
            <person name="Hu Y."/>
        </authorList>
    </citation>
    <scope>NUCLEOTIDE SEQUENCE</scope>
    <source>
        <strain evidence="2">IB182357</strain>
    </source>
</reference>
<dbReference type="RefSeq" id="WP_191141600.1">
    <property type="nucleotide sequence ID" value="NZ_JACXAH010000004.1"/>
</dbReference>
<dbReference type="Proteomes" id="UP000661691">
    <property type="component" value="Unassembled WGS sequence"/>
</dbReference>
<protein>
    <submittedName>
        <fullName evidence="2">S41 family peptidase</fullName>
    </submittedName>
</protein>
<evidence type="ECO:0000313" key="3">
    <source>
        <dbReference type="Proteomes" id="UP000661691"/>
    </source>
</evidence>
<comment type="caution">
    <text evidence="2">The sequence shown here is derived from an EMBL/GenBank/DDBJ whole genome shotgun (WGS) entry which is preliminary data.</text>
</comment>
<dbReference type="Gene3D" id="3.30.750.44">
    <property type="match status" value="1"/>
</dbReference>
<dbReference type="Gene3D" id="3.90.226.10">
    <property type="entry name" value="2-enoyl-CoA Hydratase, Chain A, domain 1"/>
    <property type="match status" value="1"/>
</dbReference>
<dbReference type="InterPro" id="IPR005151">
    <property type="entry name" value="Tail-specific_protease"/>
</dbReference>
<gene>
    <name evidence="2" type="ORF">IC620_04080</name>
</gene>
<dbReference type="InterPro" id="IPR029045">
    <property type="entry name" value="ClpP/crotonase-like_dom_sf"/>
</dbReference>
<dbReference type="AlphaFoldDB" id="A0A926RTC9"/>
<dbReference type="EMBL" id="JACXAH010000004">
    <property type="protein sequence ID" value="MBD1371533.1"/>
    <property type="molecule type" value="Genomic_DNA"/>
</dbReference>